<dbReference type="InterPro" id="IPR018303">
    <property type="entry name" value="ATPase_P-typ_P_site"/>
</dbReference>
<comment type="similarity">
    <text evidence="2 15">Belongs to the cation transport ATPase (P-type) (TC 3.A.3) family. Type IB subfamily.</text>
</comment>
<dbReference type="GO" id="GO:0055070">
    <property type="term" value="P:copper ion homeostasis"/>
    <property type="evidence" value="ECO:0007669"/>
    <property type="project" value="TreeGrafter"/>
</dbReference>
<dbReference type="Gene3D" id="2.70.150.10">
    <property type="entry name" value="Calcium-transporting ATPase, cytoplasmic transduction domain A"/>
    <property type="match status" value="1"/>
</dbReference>
<dbReference type="InterPro" id="IPR036412">
    <property type="entry name" value="HAD-like_sf"/>
</dbReference>
<evidence type="ECO:0000313" key="18">
    <source>
        <dbReference type="Proteomes" id="UP001138757"/>
    </source>
</evidence>
<feature type="transmembrane region" description="Helical" evidence="15">
    <location>
        <begin position="199"/>
        <end position="218"/>
    </location>
</feature>
<dbReference type="GO" id="GO:0016887">
    <property type="term" value="F:ATP hydrolysis activity"/>
    <property type="evidence" value="ECO:0007669"/>
    <property type="project" value="InterPro"/>
</dbReference>
<dbReference type="PROSITE" id="PS00154">
    <property type="entry name" value="ATPASE_E1_E2"/>
    <property type="match status" value="1"/>
</dbReference>
<dbReference type="CDD" id="cd00371">
    <property type="entry name" value="HMA"/>
    <property type="match status" value="1"/>
</dbReference>
<dbReference type="PANTHER" id="PTHR43520:SF5">
    <property type="entry name" value="CATION-TRANSPORTING P-TYPE ATPASE-RELATED"/>
    <property type="match status" value="1"/>
</dbReference>
<keyword evidence="9 15" id="KW-0067">ATP-binding</keyword>
<organism evidence="17 18">
    <name type="scientific">Sphingobium nicotianae</name>
    <dbReference type="NCBI Taxonomy" id="2782607"/>
    <lineage>
        <taxon>Bacteria</taxon>
        <taxon>Pseudomonadati</taxon>
        <taxon>Pseudomonadota</taxon>
        <taxon>Alphaproteobacteria</taxon>
        <taxon>Sphingomonadales</taxon>
        <taxon>Sphingomonadaceae</taxon>
        <taxon>Sphingobium</taxon>
    </lineage>
</organism>
<dbReference type="InterPro" id="IPR023214">
    <property type="entry name" value="HAD_sf"/>
</dbReference>
<dbReference type="InterPro" id="IPR036163">
    <property type="entry name" value="HMA_dom_sf"/>
</dbReference>
<evidence type="ECO:0000256" key="11">
    <source>
        <dbReference type="ARBA" id="ARBA00022967"/>
    </source>
</evidence>
<dbReference type="InterPro" id="IPR008250">
    <property type="entry name" value="ATPase_P-typ_transduc_dom_A_sf"/>
</dbReference>
<evidence type="ECO:0000259" key="16">
    <source>
        <dbReference type="PROSITE" id="PS50846"/>
    </source>
</evidence>
<evidence type="ECO:0000256" key="3">
    <source>
        <dbReference type="ARBA" id="ARBA00022448"/>
    </source>
</evidence>
<evidence type="ECO:0000256" key="2">
    <source>
        <dbReference type="ARBA" id="ARBA00006024"/>
    </source>
</evidence>
<feature type="transmembrane region" description="Helical" evidence="15">
    <location>
        <begin position="139"/>
        <end position="160"/>
    </location>
</feature>
<keyword evidence="13" id="KW-0406">Ion transport</keyword>
<protein>
    <submittedName>
        <fullName evidence="17">Cadmium-translocating P-type ATPase</fullName>
    </submittedName>
</protein>
<dbReference type="NCBIfam" id="TIGR01511">
    <property type="entry name" value="ATPase-IB1_Cu"/>
    <property type="match status" value="1"/>
</dbReference>
<dbReference type="GO" id="GO:0043682">
    <property type="term" value="F:P-type divalent copper transporter activity"/>
    <property type="evidence" value="ECO:0007669"/>
    <property type="project" value="TreeGrafter"/>
</dbReference>
<evidence type="ECO:0000256" key="1">
    <source>
        <dbReference type="ARBA" id="ARBA00004651"/>
    </source>
</evidence>
<keyword evidence="3" id="KW-0813">Transport</keyword>
<name>A0A9X1IR48_9SPHN</name>
<dbReference type="NCBIfam" id="TIGR01525">
    <property type="entry name" value="ATPase-IB_hvy"/>
    <property type="match status" value="1"/>
</dbReference>
<dbReference type="NCBIfam" id="TIGR01494">
    <property type="entry name" value="ATPase_P-type"/>
    <property type="match status" value="1"/>
</dbReference>
<dbReference type="PROSITE" id="PS50846">
    <property type="entry name" value="HMA_2"/>
    <property type="match status" value="1"/>
</dbReference>
<dbReference type="PANTHER" id="PTHR43520">
    <property type="entry name" value="ATP7, ISOFORM B"/>
    <property type="match status" value="1"/>
</dbReference>
<dbReference type="Gene3D" id="3.40.50.1000">
    <property type="entry name" value="HAD superfamily/HAD-like"/>
    <property type="match status" value="1"/>
</dbReference>
<feature type="transmembrane region" description="Helical" evidence="15">
    <location>
        <begin position="675"/>
        <end position="691"/>
    </location>
</feature>
<evidence type="ECO:0000256" key="14">
    <source>
        <dbReference type="ARBA" id="ARBA00023136"/>
    </source>
</evidence>
<dbReference type="Pfam" id="PF00403">
    <property type="entry name" value="HMA"/>
    <property type="match status" value="1"/>
</dbReference>
<keyword evidence="10" id="KW-0460">Magnesium</keyword>
<evidence type="ECO:0000256" key="13">
    <source>
        <dbReference type="ARBA" id="ARBA00023065"/>
    </source>
</evidence>
<keyword evidence="12 15" id="KW-1133">Transmembrane helix</keyword>
<keyword evidence="4 15" id="KW-1003">Cell membrane</keyword>
<dbReference type="Proteomes" id="UP001138757">
    <property type="component" value="Unassembled WGS sequence"/>
</dbReference>
<evidence type="ECO:0000256" key="4">
    <source>
        <dbReference type="ARBA" id="ARBA00022475"/>
    </source>
</evidence>
<feature type="transmembrane region" description="Helical" evidence="15">
    <location>
        <begin position="353"/>
        <end position="375"/>
    </location>
</feature>
<evidence type="ECO:0000256" key="6">
    <source>
        <dbReference type="ARBA" id="ARBA00022692"/>
    </source>
</evidence>
<dbReference type="SUPFAM" id="SSF81653">
    <property type="entry name" value="Calcium ATPase, transduction domain A"/>
    <property type="match status" value="1"/>
</dbReference>
<keyword evidence="7 15" id="KW-0479">Metal-binding</keyword>
<keyword evidence="14 15" id="KW-0472">Membrane</keyword>
<dbReference type="SUPFAM" id="SSF81665">
    <property type="entry name" value="Calcium ATPase, transmembrane domain M"/>
    <property type="match status" value="1"/>
</dbReference>
<keyword evidence="18" id="KW-1185">Reference proteome</keyword>
<dbReference type="Gene3D" id="3.30.70.100">
    <property type="match status" value="1"/>
</dbReference>
<accession>A0A9X1IR48</accession>
<dbReference type="InterPro" id="IPR027256">
    <property type="entry name" value="P-typ_ATPase_IB"/>
</dbReference>
<dbReference type="Gene3D" id="3.40.1110.10">
    <property type="entry name" value="Calcium-transporting ATPase, cytoplasmic domain N"/>
    <property type="match status" value="1"/>
</dbReference>
<proteinExistence type="inferred from homology"/>
<dbReference type="InterPro" id="IPR001757">
    <property type="entry name" value="P_typ_ATPase"/>
</dbReference>
<keyword evidence="5" id="KW-0597">Phosphoprotein</keyword>
<dbReference type="PRINTS" id="PR00119">
    <property type="entry name" value="CATATPASE"/>
</dbReference>
<comment type="subcellular location">
    <subcellularLocation>
        <location evidence="1">Cell membrane</location>
        <topology evidence="1">Multi-pass membrane protein</topology>
    </subcellularLocation>
</comment>
<feature type="transmembrane region" description="Helical" evidence="15">
    <location>
        <begin position="697"/>
        <end position="715"/>
    </location>
</feature>
<gene>
    <name evidence="17" type="primary">cadA</name>
    <name evidence="17" type="ORF">KK488_09530</name>
</gene>
<dbReference type="SUPFAM" id="SSF55008">
    <property type="entry name" value="HMA, heavy metal-associated domain"/>
    <property type="match status" value="1"/>
</dbReference>
<keyword evidence="8 15" id="KW-0547">Nucleotide-binding</keyword>
<dbReference type="EMBL" id="JAHGAW010000005">
    <property type="protein sequence ID" value="MBT2187183.1"/>
    <property type="molecule type" value="Genomic_DNA"/>
</dbReference>
<feature type="domain" description="HMA" evidence="16">
    <location>
        <begin position="26"/>
        <end position="91"/>
    </location>
</feature>
<evidence type="ECO:0000256" key="9">
    <source>
        <dbReference type="ARBA" id="ARBA00022840"/>
    </source>
</evidence>
<dbReference type="Pfam" id="PF00122">
    <property type="entry name" value="E1-E2_ATPase"/>
    <property type="match status" value="1"/>
</dbReference>
<keyword evidence="6 15" id="KW-0812">Transmembrane</keyword>
<dbReference type="Pfam" id="PF00702">
    <property type="entry name" value="Hydrolase"/>
    <property type="match status" value="1"/>
</dbReference>
<evidence type="ECO:0000256" key="8">
    <source>
        <dbReference type="ARBA" id="ARBA00022741"/>
    </source>
</evidence>
<dbReference type="NCBIfam" id="TIGR01512">
    <property type="entry name" value="ATPase-IB2_Cd"/>
    <property type="match status" value="1"/>
</dbReference>
<feature type="transmembrane region" description="Helical" evidence="15">
    <location>
        <begin position="381"/>
        <end position="402"/>
    </location>
</feature>
<reference evidence="17" key="1">
    <citation type="submission" date="2021-05" db="EMBL/GenBank/DDBJ databases">
        <title>Genome of Sphingobium sp. strain.</title>
        <authorList>
            <person name="Fan R."/>
        </authorList>
    </citation>
    <scope>NUCLEOTIDE SEQUENCE</scope>
    <source>
        <strain evidence="17">H33</strain>
    </source>
</reference>
<dbReference type="InterPro" id="IPR023299">
    <property type="entry name" value="ATPase_P-typ_cyto_dom_N"/>
</dbReference>
<dbReference type="InterPro" id="IPR023298">
    <property type="entry name" value="ATPase_P-typ_TM_dom_sf"/>
</dbReference>
<feature type="transmembrane region" description="Helical" evidence="15">
    <location>
        <begin position="172"/>
        <end position="193"/>
    </location>
</feature>
<dbReference type="GO" id="GO:0005524">
    <property type="term" value="F:ATP binding"/>
    <property type="evidence" value="ECO:0007669"/>
    <property type="project" value="UniProtKB-UniRule"/>
</dbReference>
<dbReference type="SUPFAM" id="SSF56784">
    <property type="entry name" value="HAD-like"/>
    <property type="match status" value="1"/>
</dbReference>
<evidence type="ECO:0000256" key="5">
    <source>
        <dbReference type="ARBA" id="ARBA00022553"/>
    </source>
</evidence>
<dbReference type="GO" id="GO:0005886">
    <property type="term" value="C:plasma membrane"/>
    <property type="evidence" value="ECO:0007669"/>
    <property type="project" value="UniProtKB-SubCell"/>
</dbReference>
<evidence type="ECO:0000256" key="10">
    <source>
        <dbReference type="ARBA" id="ARBA00022842"/>
    </source>
</evidence>
<dbReference type="AlphaFoldDB" id="A0A9X1IR48"/>
<dbReference type="GO" id="GO:0005507">
    <property type="term" value="F:copper ion binding"/>
    <property type="evidence" value="ECO:0007669"/>
    <property type="project" value="TreeGrafter"/>
</dbReference>
<dbReference type="InterPro" id="IPR059000">
    <property type="entry name" value="ATPase_P-type_domA"/>
</dbReference>
<evidence type="ECO:0000256" key="7">
    <source>
        <dbReference type="ARBA" id="ARBA00022723"/>
    </source>
</evidence>
<feature type="transmembrane region" description="Helical" evidence="15">
    <location>
        <begin position="110"/>
        <end position="133"/>
    </location>
</feature>
<evidence type="ECO:0000256" key="15">
    <source>
        <dbReference type="RuleBase" id="RU362081"/>
    </source>
</evidence>
<comment type="caution">
    <text evidence="17">The sequence shown here is derived from an EMBL/GenBank/DDBJ whole genome shotgun (WGS) entry which is preliminary data.</text>
</comment>
<dbReference type="RefSeq" id="WP_214622920.1">
    <property type="nucleotide sequence ID" value="NZ_JAHGAW010000005.1"/>
</dbReference>
<keyword evidence="11" id="KW-1278">Translocase</keyword>
<evidence type="ECO:0000256" key="12">
    <source>
        <dbReference type="ARBA" id="ARBA00022989"/>
    </source>
</evidence>
<dbReference type="InterPro" id="IPR006121">
    <property type="entry name" value="HMA_dom"/>
</dbReference>
<evidence type="ECO:0000313" key="17">
    <source>
        <dbReference type="EMBL" id="MBT2187183.1"/>
    </source>
</evidence>
<sequence length="744" mass="79248">MTGEAALRVSSEEVLLASRVVDAGIRQTDLSVPDVHCGGCIRKIEDAVERLPGVQRARLNLSTKRLAITWRESDGPPPLGATLEQLGYEAHLFETREDGRDLQFSRLIRALAVAGFAAMNIMGLSVSVWSGAAGETRDLFHWLSAAIALPALAYSGRIFFQSAWQALRHGQTNMDVPISIGVLLAFAMSLYDAAHHEPYAYFDASISLLFFLLIGRTLDHLMRERARTAVKGLGRLATYGATIINADGTRSYVPTEEIIPGMTILIMAGERVPVDATVETGCSDVDVSLATGESAPEQAIPGRALRQGTLNLTGPLTLTAAAAAKDSFLAEMIRLMEVAEGGRSRYRRLADRAAGLYAPVVHSAAFVSFVGWMLATGDLHRALTIAVAVLIITCPCALGLAVPMVQVVAARRLYEHGIMVKDGSAMERLTEIDRIIFDKTGTLTSGRPSLRHDAAMDGAHLSIAARLAANSRHPYARALAQASEQADIAFDSIVEKAGQGMEARIEDSVWRLGRNEWALKNFDAGKAACTVLACNGRLVQAFAFEDELRKGARETVANLRSDGFTLEIMSGDATDAVARVAADLGIDKWQAQLLPGEKTAHLAELAGTGSKVLMVGDGLNDAPALVAAHVSMAPGSAADVGRQAADFVFLNSNLDSVPYAIRVARSADRLIRQNFAFAAIYNAIALPIAIAGLVTPLIAALAMSGSSILVVANALRLRPAKAARLVRRESAELGTTQRAGAGIT</sequence>
<dbReference type="CDD" id="cd02092">
    <property type="entry name" value="P-type_ATPase_FixI-like"/>
    <property type="match status" value="1"/>
</dbReference>